<dbReference type="InterPro" id="IPR024079">
    <property type="entry name" value="MetalloPept_cat_dom_sf"/>
</dbReference>
<organism evidence="5 6">
    <name type="scientific">Calyptomena viridis</name>
    <name type="common">Lesser green broadbill</name>
    <dbReference type="NCBI Taxonomy" id="135972"/>
    <lineage>
        <taxon>Eukaryota</taxon>
        <taxon>Metazoa</taxon>
        <taxon>Chordata</taxon>
        <taxon>Craniata</taxon>
        <taxon>Vertebrata</taxon>
        <taxon>Euteleostomi</taxon>
        <taxon>Archelosauria</taxon>
        <taxon>Archosauria</taxon>
        <taxon>Dinosauria</taxon>
        <taxon>Saurischia</taxon>
        <taxon>Theropoda</taxon>
        <taxon>Coelurosauria</taxon>
        <taxon>Aves</taxon>
        <taxon>Neognathae</taxon>
        <taxon>Neoaves</taxon>
        <taxon>Telluraves</taxon>
        <taxon>Australaves</taxon>
        <taxon>Passeriformes</taxon>
        <taxon>Eurylaimidae</taxon>
        <taxon>Calyptomena</taxon>
    </lineage>
</organism>
<comment type="caution">
    <text evidence="2">Lacks conserved residue(s) required for the propagation of feature annotation.</text>
</comment>
<protein>
    <submittedName>
        <fullName evidence="5">ADA32 protein</fullName>
    </submittedName>
</protein>
<dbReference type="SMART" id="SM00608">
    <property type="entry name" value="ACR"/>
    <property type="match status" value="1"/>
</dbReference>
<dbReference type="SMART" id="SM00050">
    <property type="entry name" value="DISIN"/>
    <property type="match status" value="1"/>
</dbReference>
<dbReference type="GO" id="GO:0007339">
    <property type="term" value="P:binding of sperm to zona pellucida"/>
    <property type="evidence" value="ECO:0007669"/>
    <property type="project" value="TreeGrafter"/>
</dbReference>
<keyword evidence="1 2" id="KW-1015">Disulfide bond</keyword>
<feature type="disulfide bond" evidence="2">
    <location>
        <begin position="267"/>
        <end position="272"/>
    </location>
</feature>
<evidence type="ECO:0000259" key="4">
    <source>
        <dbReference type="PROSITE" id="PS50215"/>
    </source>
</evidence>
<feature type="non-terminal residue" evidence="5">
    <location>
        <position position="510"/>
    </location>
</feature>
<dbReference type="CDD" id="cd04269">
    <property type="entry name" value="ZnMc_adamalysin_II_like"/>
    <property type="match status" value="1"/>
</dbReference>
<sequence length="510" mass="56085">AFLSDDFQVYTSNEQGSLPPDSPHIKGSCHYWGYIDGFPSSAVTLSTCSGLRGLLQFENISYGIEPLDSSPAFQHLVYRVTQQPAAGRWQRTQECVIGAYFLFQPLLAAAQSPKYLRVHVVLDKALYNYMGSDSNAATQKIIQAFNLVNKMFSPLNITIVLSSLELWAEGDKILTTVDTDELLQRFLQWKQLSLERPPHDIASLLGYRDTGAFVGTTALGKACQRDAAATVALYHGNVTLESLSVLLAQVLGRSLGMSWDGSRGCSCAGHVCLMSPGALHSSGAKAFSNCSARDFETFLKQGRGTCLFQRPRLSRWARAVCGNGVVESGEDCDCGTIEECMKDKCCTKTCHFKPGMKCSSGLCCRGCQFRRRNAVCRPVADAQCDLPEFCSGFSASCPPDVHVQDGHDCERSTGYCYGGRCQSLDLHCRRLYGKDSKNAPVVCYEEINSQRDRFGHCGFLREYGYQPCAWSNLRCGKLVCTYSSSHPFSSAAAAVIYAQVKEHLCVSMNY</sequence>
<name>A0A851CXN1_CALVR</name>
<dbReference type="PANTHER" id="PTHR11905:SF158">
    <property type="entry name" value="DISINTEGRIN AND METALLOPROTEINASE DOMAIN-CONTAINING PROTEIN 18"/>
    <property type="match status" value="1"/>
</dbReference>
<dbReference type="FunFam" id="4.10.70.10:FF:000001">
    <property type="entry name" value="Disintegrin and metalloproteinase domain-containing protein 22"/>
    <property type="match status" value="1"/>
</dbReference>
<dbReference type="Gene3D" id="3.40.390.10">
    <property type="entry name" value="Collagenase (Catalytic Domain)"/>
    <property type="match status" value="1"/>
</dbReference>
<evidence type="ECO:0000256" key="2">
    <source>
        <dbReference type="PROSITE-ProRule" id="PRU00276"/>
    </source>
</evidence>
<dbReference type="SUPFAM" id="SSF57552">
    <property type="entry name" value="Blood coagulation inhibitor (disintegrin)"/>
    <property type="match status" value="1"/>
</dbReference>
<dbReference type="InterPro" id="IPR001590">
    <property type="entry name" value="Peptidase_M12B"/>
</dbReference>
<comment type="caution">
    <text evidence="5">The sequence shown here is derived from an EMBL/GenBank/DDBJ whole genome shotgun (WGS) entry which is preliminary data.</text>
</comment>
<reference evidence="5" key="1">
    <citation type="submission" date="2019-10" db="EMBL/GenBank/DDBJ databases">
        <title>Bird 10,000 Genomes (B10K) Project - Family phase.</title>
        <authorList>
            <person name="Zhang G."/>
        </authorList>
    </citation>
    <scope>NUCLEOTIDE SEQUENCE</scope>
    <source>
        <strain evidence="5">B10K-DU-002-55</strain>
        <tissue evidence="5">Muscle</tissue>
    </source>
</reference>
<dbReference type="InterPro" id="IPR001762">
    <property type="entry name" value="Disintegrin_dom"/>
</dbReference>
<dbReference type="InterPro" id="IPR036436">
    <property type="entry name" value="Disintegrin_dom_sf"/>
</dbReference>
<dbReference type="GO" id="GO:0005886">
    <property type="term" value="C:plasma membrane"/>
    <property type="evidence" value="ECO:0007669"/>
    <property type="project" value="TreeGrafter"/>
</dbReference>
<evidence type="ECO:0000256" key="1">
    <source>
        <dbReference type="ARBA" id="ARBA00023157"/>
    </source>
</evidence>
<dbReference type="GO" id="GO:0006508">
    <property type="term" value="P:proteolysis"/>
    <property type="evidence" value="ECO:0007669"/>
    <property type="project" value="InterPro"/>
</dbReference>
<dbReference type="Gene3D" id="4.10.70.10">
    <property type="entry name" value="Disintegrin domain"/>
    <property type="match status" value="1"/>
</dbReference>
<dbReference type="EMBL" id="WEIV01028645">
    <property type="protein sequence ID" value="NWI60714.1"/>
    <property type="molecule type" value="Genomic_DNA"/>
</dbReference>
<gene>
    <name evidence="5" type="primary">Adam32</name>
    <name evidence="5" type="ORF">CALVIR_R11278</name>
</gene>
<dbReference type="Pfam" id="PF08516">
    <property type="entry name" value="ADAM_CR"/>
    <property type="match status" value="1"/>
</dbReference>
<proteinExistence type="predicted"/>
<dbReference type="Proteomes" id="UP000642973">
    <property type="component" value="Unassembled WGS sequence"/>
</dbReference>
<dbReference type="GO" id="GO:0004222">
    <property type="term" value="F:metalloendopeptidase activity"/>
    <property type="evidence" value="ECO:0007669"/>
    <property type="project" value="InterPro"/>
</dbReference>
<dbReference type="GO" id="GO:0007155">
    <property type="term" value="P:cell adhesion"/>
    <property type="evidence" value="ECO:0007669"/>
    <property type="project" value="TreeGrafter"/>
</dbReference>
<evidence type="ECO:0000313" key="6">
    <source>
        <dbReference type="Proteomes" id="UP000642973"/>
    </source>
</evidence>
<feature type="domain" description="Peptidase M12B" evidence="4">
    <location>
        <begin position="114"/>
        <end position="311"/>
    </location>
</feature>
<feature type="non-terminal residue" evidence="5">
    <location>
        <position position="1"/>
    </location>
</feature>
<dbReference type="InterPro" id="IPR006586">
    <property type="entry name" value="ADAM_Cys-rich"/>
</dbReference>
<dbReference type="AlphaFoldDB" id="A0A851CXN1"/>
<evidence type="ECO:0000259" key="3">
    <source>
        <dbReference type="PROSITE" id="PS50214"/>
    </source>
</evidence>
<dbReference type="PANTHER" id="PTHR11905">
    <property type="entry name" value="ADAM A DISINTEGRIN AND METALLOPROTEASE DOMAIN"/>
    <property type="match status" value="1"/>
</dbReference>
<dbReference type="Pfam" id="PF01421">
    <property type="entry name" value="Reprolysin"/>
    <property type="match status" value="1"/>
</dbReference>
<keyword evidence="6" id="KW-1185">Reference proteome</keyword>
<dbReference type="SUPFAM" id="SSF55486">
    <property type="entry name" value="Metalloproteases ('zincins'), catalytic domain"/>
    <property type="match status" value="1"/>
</dbReference>
<accession>A0A851CXN1</accession>
<dbReference type="PROSITE" id="PS50214">
    <property type="entry name" value="DISINTEGRIN_2"/>
    <property type="match status" value="1"/>
</dbReference>
<evidence type="ECO:0000313" key="5">
    <source>
        <dbReference type="EMBL" id="NWI60714.1"/>
    </source>
</evidence>
<dbReference type="Pfam" id="PF00200">
    <property type="entry name" value="Disintegrin"/>
    <property type="match status" value="1"/>
</dbReference>
<dbReference type="PROSITE" id="PS50215">
    <property type="entry name" value="ADAM_MEPRO"/>
    <property type="match status" value="1"/>
</dbReference>
<dbReference type="GO" id="GO:0008584">
    <property type="term" value="P:male gonad development"/>
    <property type="evidence" value="ECO:0007669"/>
    <property type="project" value="TreeGrafter"/>
</dbReference>
<feature type="domain" description="Disintegrin" evidence="3">
    <location>
        <begin position="318"/>
        <end position="405"/>
    </location>
</feature>
<dbReference type="InterPro" id="IPR034027">
    <property type="entry name" value="Reprolysin_adamalysin"/>
</dbReference>